<feature type="compositionally biased region" description="Polar residues" evidence="8">
    <location>
        <begin position="558"/>
        <end position="571"/>
    </location>
</feature>
<dbReference type="InterPro" id="IPR003347">
    <property type="entry name" value="JmjC_dom"/>
</dbReference>
<dbReference type="InterPro" id="IPR000433">
    <property type="entry name" value="Znf_ZZ"/>
</dbReference>
<organism evidence="10 11">
    <name type="scientific">Aspergillus aculeatus (strain ATCC 16872 / CBS 172.66 / WB 5094)</name>
    <dbReference type="NCBI Taxonomy" id="690307"/>
    <lineage>
        <taxon>Eukaryota</taxon>
        <taxon>Fungi</taxon>
        <taxon>Dikarya</taxon>
        <taxon>Ascomycota</taxon>
        <taxon>Pezizomycotina</taxon>
        <taxon>Eurotiomycetes</taxon>
        <taxon>Eurotiomycetidae</taxon>
        <taxon>Eurotiales</taxon>
        <taxon>Aspergillaceae</taxon>
        <taxon>Aspergillus</taxon>
        <taxon>Aspergillus subgen. Circumdati</taxon>
    </lineage>
</organism>
<dbReference type="Gene3D" id="2.60.120.650">
    <property type="entry name" value="Cupin"/>
    <property type="match status" value="1"/>
</dbReference>
<keyword evidence="4" id="KW-0862">Zinc</keyword>
<dbReference type="Pfam" id="PF00569">
    <property type="entry name" value="ZZ"/>
    <property type="match status" value="1"/>
</dbReference>
<gene>
    <name evidence="10" type="ORF">ASPACDRAFT_110311</name>
</gene>
<dbReference type="PROSITE" id="PS51184">
    <property type="entry name" value="JMJC"/>
    <property type="match status" value="1"/>
</dbReference>
<dbReference type="SMART" id="SM00558">
    <property type="entry name" value="JmjC"/>
    <property type="match status" value="1"/>
</dbReference>
<keyword evidence="2" id="KW-0479">Metal-binding</keyword>
<proteinExistence type="predicted"/>
<dbReference type="SUPFAM" id="SSF51197">
    <property type="entry name" value="Clavaminate synthase-like"/>
    <property type="match status" value="1"/>
</dbReference>
<feature type="region of interest" description="Disordered" evidence="8">
    <location>
        <begin position="645"/>
        <end position="674"/>
    </location>
</feature>
<evidence type="ECO:0000313" key="10">
    <source>
        <dbReference type="EMBL" id="OJK05115.1"/>
    </source>
</evidence>
<dbReference type="GO" id="GO:0008270">
    <property type="term" value="F:zinc ion binding"/>
    <property type="evidence" value="ECO:0007669"/>
    <property type="project" value="UniProtKB-KW"/>
</dbReference>
<keyword evidence="3" id="KW-0863">Zinc-finger</keyword>
<sequence>MSFLPITEITSAQALLRAGEPFVPFSEYTVQDIESLSDDQAHEWLNRKLQEGKPFVIRGFNTTSKWDNSILNNGTLAALSASRAIPVRNCSTGRDIKLRLQEILYQADHPPPSIGRDFLYAKDLQCPKDWIRALDSVLPPCLRHLGTLDLFRVLPKEIAPEVLMAYVGTNNSFSGFHRCFSGTAALNLLIESQGSGHGSICFGTDKHAQTQYDAFMEELGKSPHTDWANVTVTQLGRAKFPIYVADQFPGDLVVFPPATAHQVWNVNSLVTKVVWNIMHSSSLTYFFDYIQPVYQQLCHADTGRVPLVLLHALKSESCRPEDNALLLSLFQQMIEDEDIENELSVQLKLIDTQGAVVECNFCGLTIWNRHLHCEQCGDFDLCLKCFVSGRSCKHFSNFIWAELLPKAYCNNVISSARSKLGAQRTSSPPRTNRKSLGTLAAAAATARKQSTERLCHLCRDSHSVWKGMACSRCDAFFCFRGLHRHFDIDLIPYLRDADSWICPKCSQVCNCRCCHFAEPYRSKDKPVRARVKPVDQRGRITGFVDNVFDQRRGKRAAQNASPQPYNASQSGKRPKTHFNEDAIRLGQQNDGPHASLDIRTYESGGTQQTKTLTHIRDNPAEQTELASVRIQAPKGQLRISDLVEDRDSDRAQQLPRALHSHHSSIASTTPENNPYSFTGDISIAALERKLYSLRQYAEELLDLSLVDSHAKLLEKVAEMQKQVEEQKRRKAEVLFSNLHRDFPDLANIAREEARRRGF</sequence>
<evidence type="ECO:0000256" key="4">
    <source>
        <dbReference type="ARBA" id="ARBA00022833"/>
    </source>
</evidence>
<dbReference type="GO" id="GO:0005634">
    <property type="term" value="C:nucleus"/>
    <property type="evidence" value="ECO:0007669"/>
    <property type="project" value="UniProtKB-SubCell"/>
</dbReference>
<evidence type="ECO:0000256" key="7">
    <source>
        <dbReference type="ARBA" id="ARBA00023242"/>
    </source>
</evidence>
<dbReference type="PROSITE" id="PS01357">
    <property type="entry name" value="ZF_ZZ_1"/>
    <property type="match status" value="1"/>
</dbReference>
<evidence type="ECO:0000259" key="9">
    <source>
        <dbReference type="PROSITE" id="PS51184"/>
    </source>
</evidence>
<dbReference type="GeneID" id="30969281"/>
<keyword evidence="11" id="KW-1185">Reference proteome</keyword>
<name>A0A1L9X9J7_ASPA1</name>
<evidence type="ECO:0000256" key="1">
    <source>
        <dbReference type="ARBA" id="ARBA00004123"/>
    </source>
</evidence>
<evidence type="ECO:0000256" key="8">
    <source>
        <dbReference type="SAM" id="MobiDB-lite"/>
    </source>
</evidence>
<evidence type="ECO:0000256" key="3">
    <source>
        <dbReference type="ARBA" id="ARBA00022771"/>
    </source>
</evidence>
<keyword evidence="6" id="KW-0804">Transcription</keyword>
<feature type="region of interest" description="Disordered" evidence="8">
    <location>
        <begin position="551"/>
        <end position="575"/>
    </location>
</feature>
<dbReference type="InterPro" id="IPR043145">
    <property type="entry name" value="Znf_ZZ_sf"/>
</dbReference>
<protein>
    <recommendedName>
        <fullName evidence="9">JmjC domain-containing protein</fullName>
    </recommendedName>
</protein>
<evidence type="ECO:0000256" key="5">
    <source>
        <dbReference type="ARBA" id="ARBA00023015"/>
    </source>
</evidence>
<keyword evidence="5" id="KW-0805">Transcription regulation</keyword>
<dbReference type="SUPFAM" id="SSF57850">
    <property type="entry name" value="RING/U-box"/>
    <property type="match status" value="1"/>
</dbReference>
<feature type="compositionally biased region" description="Polar residues" evidence="8">
    <location>
        <begin position="663"/>
        <end position="674"/>
    </location>
</feature>
<keyword evidence="7" id="KW-0539">Nucleus</keyword>
<comment type="subcellular location">
    <subcellularLocation>
        <location evidence="1">Nucleus</location>
    </subcellularLocation>
</comment>
<dbReference type="Proteomes" id="UP000184546">
    <property type="component" value="Unassembled WGS sequence"/>
</dbReference>
<dbReference type="CDD" id="cd02249">
    <property type="entry name" value="ZZ"/>
    <property type="match status" value="1"/>
</dbReference>
<accession>A0A1L9X9J7</accession>
<dbReference type="InterPro" id="IPR018866">
    <property type="entry name" value="Znf-4CXXC_R1"/>
</dbReference>
<evidence type="ECO:0000256" key="2">
    <source>
        <dbReference type="ARBA" id="ARBA00022723"/>
    </source>
</evidence>
<dbReference type="Gene3D" id="3.30.60.90">
    <property type="match status" value="1"/>
</dbReference>
<dbReference type="EMBL" id="KV878970">
    <property type="protein sequence ID" value="OJK05115.1"/>
    <property type="molecule type" value="Genomic_DNA"/>
</dbReference>
<dbReference type="Pfam" id="PF10497">
    <property type="entry name" value="zf-4CXXC_R1"/>
    <property type="match status" value="1"/>
</dbReference>
<feature type="domain" description="JmjC" evidence="9">
    <location>
        <begin position="127"/>
        <end position="294"/>
    </location>
</feature>
<dbReference type="OMA" id="MGFTDNV"/>
<dbReference type="VEuPathDB" id="FungiDB:ASPACDRAFT_110311"/>
<reference evidence="11" key="1">
    <citation type="journal article" date="2017" name="Genome Biol.">
        <title>Comparative genomics reveals high biological diversity and specific adaptations in the industrially and medically important fungal genus Aspergillus.</title>
        <authorList>
            <person name="de Vries R.P."/>
            <person name="Riley R."/>
            <person name="Wiebenga A."/>
            <person name="Aguilar-Osorio G."/>
            <person name="Amillis S."/>
            <person name="Uchima C.A."/>
            <person name="Anderluh G."/>
            <person name="Asadollahi M."/>
            <person name="Askin M."/>
            <person name="Barry K."/>
            <person name="Battaglia E."/>
            <person name="Bayram O."/>
            <person name="Benocci T."/>
            <person name="Braus-Stromeyer S.A."/>
            <person name="Caldana C."/>
            <person name="Canovas D."/>
            <person name="Cerqueira G.C."/>
            <person name="Chen F."/>
            <person name="Chen W."/>
            <person name="Choi C."/>
            <person name="Clum A."/>
            <person name="Dos Santos R.A."/>
            <person name="Damasio A.R."/>
            <person name="Diallinas G."/>
            <person name="Emri T."/>
            <person name="Fekete E."/>
            <person name="Flipphi M."/>
            <person name="Freyberg S."/>
            <person name="Gallo A."/>
            <person name="Gournas C."/>
            <person name="Habgood R."/>
            <person name="Hainaut M."/>
            <person name="Harispe M.L."/>
            <person name="Henrissat B."/>
            <person name="Hilden K.S."/>
            <person name="Hope R."/>
            <person name="Hossain A."/>
            <person name="Karabika E."/>
            <person name="Karaffa L."/>
            <person name="Karanyi Z."/>
            <person name="Krasevec N."/>
            <person name="Kuo A."/>
            <person name="Kusch H."/>
            <person name="LaButti K."/>
            <person name="Lagendijk E.L."/>
            <person name="Lapidus A."/>
            <person name="Levasseur A."/>
            <person name="Lindquist E."/>
            <person name="Lipzen A."/>
            <person name="Logrieco A.F."/>
            <person name="MacCabe A."/>
            <person name="Maekelae M.R."/>
            <person name="Malavazi I."/>
            <person name="Melin P."/>
            <person name="Meyer V."/>
            <person name="Mielnichuk N."/>
            <person name="Miskei M."/>
            <person name="Molnar A.P."/>
            <person name="Mule G."/>
            <person name="Ngan C.Y."/>
            <person name="Orejas M."/>
            <person name="Orosz E."/>
            <person name="Ouedraogo J.P."/>
            <person name="Overkamp K.M."/>
            <person name="Park H.-S."/>
            <person name="Perrone G."/>
            <person name="Piumi F."/>
            <person name="Punt P.J."/>
            <person name="Ram A.F."/>
            <person name="Ramon A."/>
            <person name="Rauscher S."/>
            <person name="Record E."/>
            <person name="Riano-Pachon D.M."/>
            <person name="Robert V."/>
            <person name="Roehrig J."/>
            <person name="Ruller R."/>
            <person name="Salamov A."/>
            <person name="Salih N.S."/>
            <person name="Samson R.A."/>
            <person name="Sandor E."/>
            <person name="Sanguinetti M."/>
            <person name="Schuetze T."/>
            <person name="Sepcic K."/>
            <person name="Shelest E."/>
            <person name="Sherlock G."/>
            <person name="Sophianopoulou V."/>
            <person name="Squina F.M."/>
            <person name="Sun H."/>
            <person name="Susca A."/>
            <person name="Todd R.B."/>
            <person name="Tsang A."/>
            <person name="Unkles S.E."/>
            <person name="van de Wiele N."/>
            <person name="van Rossen-Uffink D."/>
            <person name="Oliveira J.V."/>
            <person name="Vesth T.C."/>
            <person name="Visser J."/>
            <person name="Yu J.-H."/>
            <person name="Zhou M."/>
            <person name="Andersen M.R."/>
            <person name="Archer D.B."/>
            <person name="Baker S.E."/>
            <person name="Benoit I."/>
            <person name="Brakhage A.A."/>
            <person name="Braus G.H."/>
            <person name="Fischer R."/>
            <person name="Frisvad J.C."/>
            <person name="Goldman G.H."/>
            <person name="Houbraken J."/>
            <person name="Oakley B."/>
            <person name="Pocsi I."/>
            <person name="Scazzocchio C."/>
            <person name="Seiboth B."/>
            <person name="vanKuyk P.A."/>
            <person name="Wortman J."/>
            <person name="Dyer P.S."/>
            <person name="Grigoriev I.V."/>
        </authorList>
    </citation>
    <scope>NUCLEOTIDE SEQUENCE [LARGE SCALE GENOMIC DNA]</scope>
    <source>
        <strain evidence="11">ATCC 16872 / CBS 172.66 / WB 5094</strain>
    </source>
</reference>
<dbReference type="AlphaFoldDB" id="A0A1L9X9J7"/>
<evidence type="ECO:0000256" key="6">
    <source>
        <dbReference type="ARBA" id="ARBA00023163"/>
    </source>
</evidence>
<evidence type="ECO:0000313" key="11">
    <source>
        <dbReference type="Proteomes" id="UP000184546"/>
    </source>
</evidence>
<dbReference type="RefSeq" id="XP_020061454.1">
    <property type="nucleotide sequence ID" value="XM_020195467.1"/>
</dbReference>
<dbReference type="OrthoDB" id="298344at2759"/>